<evidence type="ECO:0000259" key="2">
    <source>
        <dbReference type="Pfam" id="PF00498"/>
    </source>
</evidence>
<dbReference type="Pfam" id="PF00498">
    <property type="entry name" value="FHA"/>
    <property type="match status" value="1"/>
</dbReference>
<evidence type="ECO:0000256" key="1">
    <source>
        <dbReference type="ARBA" id="ARBA00022553"/>
    </source>
</evidence>
<gene>
    <name evidence="3" type="ORF">K8W24_08280</name>
</gene>
<dbReference type="Gene3D" id="2.60.200.20">
    <property type="match status" value="1"/>
</dbReference>
<feature type="non-terminal residue" evidence="3">
    <location>
        <position position="1"/>
    </location>
</feature>
<keyword evidence="1" id="KW-0597">Phosphoprotein</keyword>
<dbReference type="EMBL" id="DYWO01000243">
    <property type="protein sequence ID" value="HJF49781.1"/>
    <property type="molecule type" value="Genomic_DNA"/>
</dbReference>
<organism evidence="3 4">
    <name type="scientific">Brachybacterium paraconglomeratum</name>
    <dbReference type="NCBI Taxonomy" id="173362"/>
    <lineage>
        <taxon>Bacteria</taxon>
        <taxon>Bacillati</taxon>
        <taxon>Actinomycetota</taxon>
        <taxon>Actinomycetes</taxon>
        <taxon>Micrococcales</taxon>
        <taxon>Dermabacteraceae</taxon>
        <taxon>Brachybacterium</taxon>
    </lineage>
</organism>
<dbReference type="Proteomes" id="UP000775129">
    <property type="component" value="Unassembled WGS sequence"/>
</dbReference>
<evidence type="ECO:0000313" key="4">
    <source>
        <dbReference type="Proteomes" id="UP000775129"/>
    </source>
</evidence>
<comment type="caution">
    <text evidence="3">The sequence shown here is derived from an EMBL/GenBank/DDBJ whole genome shotgun (WGS) entry which is preliminary data.</text>
</comment>
<dbReference type="SUPFAM" id="SSF49879">
    <property type="entry name" value="SMAD/FHA domain"/>
    <property type="match status" value="1"/>
</dbReference>
<dbReference type="InterPro" id="IPR008984">
    <property type="entry name" value="SMAD_FHA_dom_sf"/>
</dbReference>
<evidence type="ECO:0000313" key="3">
    <source>
        <dbReference type="EMBL" id="HJF49781.1"/>
    </source>
</evidence>
<accession>A0A921KSG6</accession>
<name>A0A921KSG6_9MICO</name>
<sequence>KDDTRSVSKTHLRIDGTGEELLVTDLGSTNGSTILREDGSRENLVPETPTVLPAGARLTLGDRTLSVERVQ</sequence>
<protein>
    <submittedName>
        <fullName evidence="3">FHA domain-containing protein</fullName>
    </submittedName>
</protein>
<dbReference type="AlphaFoldDB" id="A0A921KSG6"/>
<reference evidence="3" key="1">
    <citation type="journal article" date="2021" name="PeerJ">
        <title>Extensive microbial diversity within the chicken gut microbiome revealed by metagenomics and culture.</title>
        <authorList>
            <person name="Gilroy R."/>
            <person name="Ravi A."/>
            <person name="Getino M."/>
            <person name="Pursley I."/>
            <person name="Horton D.L."/>
            <person name="Alikhan N.F."/>
            <person name="Baker D."/>
            <person name="Gharbi K."/>
            <person name="Hall N."/>
            <person name="Watson M."/>
            <person name="Adriaenssens E.M."/>
            <person name="Foster-Nyarko E."/>
            <person name="Jarju S."/>
            <person name="Secka A."/>
            <person name="Antonio M."/>
            <person name="Oren A."/>
            <person name="Chaudhuri R.R."/>
            <person name="La Ragione R."/>
            <person name="Hildebrand F."/>
            <person name="Pallen M.J."/>
        </authorList>
    </citation>
    <scope>NUCLEOTIDE SEQUENCE</scope>
    <source>
        <strain evidence="3">1647</strain>
    </source>
</reference>
<proteinExistence type="predicted"/>
<feature type="domain" description="FHA" evidence="2">
    <location>
        <begin position="5"/>
        <end position="61"/>
    </location>
</feature>
<reference evidence="3" key="2">
    <citation type="submission" date="2021-09" db="EMBL/GenBank/DDBJ databases">
        <authorList>
            <person name="Gilroy R."/>
        </authorList>
    </citation>
    <scope>NUCLEOTIDE SEQUENCE</scope>
    <source>
        <strain evidence="3">1647</strain>
    </source>
</reference>
<dbReference type="InterPro" id="IPR000253">
    <property type="entry name" value="FHA_dom"/>
</dbReference>